<reference evidence="5" key="1">
    <citation type="submission" date="2018-06" db="EMBL/GenBank/DDBJ databases">
        <authorList>
            <person name="Zhirakovskaya E."/>
        </authorList>
    </citation>
    <scope>NUCLEOTIDE SEQUENCE</scope>
</reference>
<dbReference type="GO" id="GO:0005829">
    <property type="term" value="C:cytosol"/>
    <property type="evidence" value="ECO:0007669"/>
    <property type="project" value="TreeGrafter"/>
</dbReference>
<evidence type="ECO:0000256" key="1">
    <source>
        <dbReference type="ARBA" id="ARBA00022679"/>
    </source>
</evidence>
<dbReference type="Pfam" id="PF13657">
    <property type="entry name" value="Couple_hipA"/>
    <property type="match status" value="1"/>
</dbReference>
<feature type="domain" description="HipA-like C-terminal" evidence="3">
    <location>
        <begin position="166"/>
        <end position="366"/>
    </location>
</feature>
<dbReference type="InterPro" id="IPR012893">
    <property type="entry name" value="HipA-like_C"/>
</dbReference>
<dbReference type="InterPro" id="IPR017508">
    <property type="entry name" value="HipA_N1"/>
</dbReference>
<dbReference type="Pfam" id="PF07804">
    <property type="entry name" value="HipA_C"/>
    <property type="match status" value="1"/>
</dbReference>
<sequence>MIRLDVWVTLPNGERHHAGELITSDPNQTRGAIQGEFRYSEHYLALPSAFALDPQSLPLKPGVFAADRPTAGIHAVFEDALPDDWGRRLLVHRYRLRPTEQRAPNLLRCLGDNGMGALSFGEGSLPPRTTQMPDHSVEQLLEVALAFDAGESVVEADLSTLFAAGSSPGGARPKAVVHDNNRHWIAKFPRVKDTFDVVRLEAATMALAQHSGLEVPQFKVMDCGEHAAFLIQRFDITEHGRRHMISMQTLLKADNYYVLSYSDIAEVLRRYSANPSTDLEKLYRQMIFNALIGNTDDHLKNFAMLHDDSGYHLSPAFDLIPNIGSNSEHVLRFGLSATAPKRQEVIGMAKAFNLGSAQANSCLDAILCIISQWREVFHEHQVPEQDKKRLQAGIEQRINNLQAH</sequence>
<accession>A0A3B1AU55</accession>
<evidence type="ECO:0000259" key="4">
    <source>
        <dbReference type="Pfam" id="PF13657"/>
    </source>
</evidence>
<dbReference type="PANTHER" id="PTHR37419">
    <property type="entry name" value="SERINE/THREONINE-PROTEIN KINASE TOXIN HIPA"/>
    <property type="match status" value="1"/>
</dbReference>
<keyword evidence="2" id="KW-0418">Kinase</keyword>
<proteinExistence type="predicted"/>
<feature type="domain" description="HipA N-terminal subdomain 1" evidence="4">
    <location>
        <begin position="32"/>
        <end position="120"/>
    </location>
</feature>
<dbReference type="AlphaFoldDB" id="A0A3B1AU55"/>
<keyword evidence="1" id="KW-0808">Transferase</keyword>
<evidence type="ECO:0000313" key="5">
    <source>
        <dbReference type="EMBL" id="VAX05251.1"/>
    </source>
</evidence>
<protein>
    <submittedName>
        <fullName evidence="5">HIPA PROTEIN</fullName>
    </submittedName>
</protein>
<organism evidence="5">
    <name type="scientific">hydrothermal vent metagenome</name>
    <dbReference type="NCBI Taxonomy" id="652676"/>
    <lineage>
        <taxon>unclassified sequences</taxon>
        <taxon>metagenomes</taxon>
        <taxon>ecological metagenomes</taxon>
    </lineage>
</organism>
<dbReference type="GO" id="GO:0004674">
    <property type="term" value="F:protein serine/threonine kinase activity"/>
    <property type="evidence" value="ECO:0007669"/>
    <property type="project" value="TreeGrafter"/>
</dbReference>
<gene>
    <name evidence="5" type="ORF">MNBD_GAMMA26-673</name>
</gene>
<dbReference type="PANTHER" id="PTHR37419:SF8">
    <property type="entry name" value="TOXIN YJJJ"/>
    <property type="match status" value="1"/>
</dbReference>
<dbReference type="Gene3D" id="1.10.1070.20">
    <property type="match status" value="1"/>
</dbReference>
<evidence type="ECO:0000259" key="3">
    <source>
        <dbReference type="Pfam" id="PF07804"/>
    </source>
</evidence>
<name>A0A3B1AU55_9ZZZZ</name>
<dbReference type="EMBL" id="UOFX01000004">
    <property type="protein sequence ID" value="VAX05251.1"/>
    <property type="molecule type" value="Genomic_DNA"/>
</dbReference>
<evidence type="ECO:0000256" key="2">
    <source>
        <dbReference type="ARBA" id="ARBA00022777"/>
    </source>
</evidence>
<dbReference type="InterPro" id="IPR052028">
    <property type="entry name" value="HipA_Ser/Thr_kinase"/>
</dbReference>